<dbReference type="SUPFAM" id="SSF53383">
    <property type="entry name" value="PLP-dependent transferases"/>
    <property type="match status" value="1"/>
</dbReference>
<dbReference type="Pfam" id="PF01041">
    <property type="entry name" value="DegT_DnrJ_EryC1"/>
    <property type="match status" value="1"/>
</dbReference>
<name>A0ABW3FZV4_9PSEU</name>
<dbReference type="Gene3D" id="3.40.640.10">
    <property type="entry name" value="Type I PLP-dependent aspartate aminotransferase-like (Major domain)"/>
    <property type="match status" value="1"/>
</dbReference>
<reference evidence="4" key="1">
    <citation type="journal article" date="2019" name="Int. J. Syst. Evol. Microbiol.">
        <title>The Global Catalogue of Microorganisms (GCM) 10K type strain sequencing project: providing services to taxonomists for standard genome sequencing and annotation.</title>
        <authorList>
            <consortium name="The Broad Institute Genomics Platform"/>
            <consortium name="The Broad Institute Genome Sequencing Center for Infectious Disease"/>
            <person name="Wu L."/>
            <person name="Ma J."/>
        </authorList>
    </citation>
    <scope>NUCLEOTIDE SEQUENCE [LARGE SCALE GENOMIC DNA]</scope>
    <source>
        <strain evidence="4">CCUG 56401</strain>
    </source>
</reference>
<dbReference type="PANTHER" id="PTHR30244:SF34">
    <property type="entry name" value="DTDP-4-AMINO-4,6-DIDEOXYGALACTOSE TRANSAMINASE"/>
    <property type="match status" value="1"/>
</dbReference>
<keyword evidence="4" id="KW-1185">Reference proteome</keyword>
<dbReference type="RefSeq" id="WP_345601310.1">
    <property type="nucleotide sequence ID" value="NZ_BAABLT010000032.1"/>
</dbReference>
<gene>
    <name evidence="3" type="ORF">ACFQ16_25900</name>
</gene>
<comment type="cofactor">
    <cofactor evidence="1">
        <name>pyridoxal 5'-phosphate</name>
        <dbReference type="ChEBI" id="CHEBI:597326"/>
    </cofactor>
</comment>
<evidence type="ECO:0000313" key="4">
    <source>
        <dbReference type="Proteomes" id="UP001597018"/>
    </source>
</evidence>
<dbReference type="InterPro" id="IPR015424">
    <property type="entry name" value="PyrdxlP-dep_Trfase"/>
</dbReference>
<evidence type="ECO:0000313" key="3">
    <source>
        <dbReference type="EMBL" id="MFD0923193.1"/>
    </source>
</evidence>
<proteinExistence type="inferred from homology"/>
<accession>A0ABW3FZV4</accession>
<dbReference type="Proteomes" id="UP001597018">
    <property type="component" value="Unassembled WGS sequence"/>
</dbReference>
<evidence type="ECO:0000256" key="2">
    <source>
        <dbReference type="RuleBase" id="RU004508"/>
    </source>
</evidence>
<dbReference type="PANTHER" id="PTHR30244">
    <property type="entry name" value="TRANSAMINASE"/>
    <property type="match status" value="1"/>
</dbReference>
<keyword evidence="3" id="KW-0032">Aminotransferase</keyword>
<dbReference type="GO" id="GO:0008483">
    <property type="term" value="F:transaminase activity"/>
    <property type="evidence" value="ECO:0007669"/>
    <property type="project" value="UniProtKB-KW"/>
</dbReference>
<comment type="caution">
    <text evidence="3">The sequence shown here is derived from an EMBL/GenBank/DDBJ whole genome shotgun (WGS) entry which is preliminary data.</text>
</comment>
<evidence type="ECO:0000256" key="1">
    <source>
        <dbReference type="ARBA" id="ARBA00001933"/>
    </source>
</evidence>
<dbReference type="InterPro" id="IPR015421">
    <property type="entry name" value="PyrdxlP-dep_Trfase_major"/>
</dbReference>
<organism evidence="3 4">
    <name type="scientific">Saccharopolyspora rosea</name>
    <dbReference type="NCBI Taxonomy" id="524884"/>
    <lineage>
        <taxon>Bacteria</taxon>
        <taxon>Bacillati</taxon>
        <taxon>Actinomycetota</taxon>
        <taxon>Actinomycetes</taxon>
        <taxon>Pseudonocardiales</taxon>
        <taxon>Pseudonocardiaceae</taxon>
        <taxon>Saccharopolyspora</taxon>
    </lineage>
</organism>
<dbReference type="EMBL" id="JBHTIW010000030">
    <property type="protein sequence ID" value="MFD0923193.1"/>
    <property type="molecule type" value="Genomic_DNA"/>
</dbReference>
<dbReference type="InterPro" id="IPR000653">
    <property type="entry name" value="DegT/StrS_aminotransferase"/>
</dbReference>
<keyword evidence="2" id="KW-0663">Pyridoxal phosphate</keyword>
<protein>
    <submittedName>
        <fullName evidence="3">Aminotransferase class I/II-fold pyridoxal phosphate-dependent enzyme</fullName>
    </submittedName>
</protein>
<sequence length="385" mass="41896">MDSLTRLHAARDAAVYQYSTLTAHAQNALVAKVLASGDLGMIGGHHVHDLERRVAERVSRSGAVATSSATTGIELLLRCLPTRPSQDRVVIPEVCWISVPTAVRRAGKAPVVAPVTSDLTPYWEQIEPLIGENTAAVILAHVRGRPAPDTRRIAEELAHRGVALIEDCAQAWQVTLDGPHVGTHGIAAVFSTQTYKLVATGEGGLILADDTDLLDRLRAIGGDTRLPLPNNADGRGNDRMSELTAASALPQLDNLDWLTSTLHELQLQLIDVLERSPTTRQVLPERVTARSSNGSLVGMWLPTADHARGLANRLFRLGVRHWWPGRGDSHLAENWRLTQPACHGLVDLRCYLDIQVPVLDEEHRAAYLELVDRALHDGSGGGEHR</sequence>
<comment type="similarity">
    <text evidence="2">Belongs to the DegT/DnrJ/EryC1 family.</text>
</comment>
<keyword evidence="3" id="KW-0808">Transferase</keyword>